<dbReference type="Gene3D" id="1.10.3430.10">
    <property type="entry name" value="Ammonium transporter AmtB like domains"/>
    <property type="match status" value="1"/>
</dbReference>
<dbReference type="GO" id="GO:0072488">
    <property type="term" value="P:ammonium transmembrane transport"/>
    <property type="evidence" value="ECO:0000318"/>
    <property type="project" value="GO_Central"/>
</dbReference>
<evidence type="ECO:0000256" key="4">
    <source>
        <dbReference type="ARBA" id="ARBA00022448"/>
    </source>
</evidence>
<comment type="similarity">
    <text evidence="2 9">Belongs to the ammonia transporter channel (TC 1.A.11.2) family.</text>
</comment>
<dbReference type="GO" id="GO:0005886">
    <property type="term" value="C:plasma membrane"/>
    <property type="evidence" value="ECO:0000318"/>
    <property type="project" value="GO_Central"/>
</dbReference>
<dbReference type="FunFam" id="1.10.3430.10:FF:000008">
    <property type="entry name" value="Ammonium transporter"/>
    <property type="match status" value="1"/>
</dbReference>
<keyword evidence="4 9" id="KW-0813">Transport</keyword>
<dbReference type="InterPro" id="IPR002229">
    <property type="entry name" value="RhesusRHD"/>
</dbReference>
<name>B3RRT6_TRIAD</name>
<keyword evidence="8 9" id="KW-0924">Ammonia transport</keyword>
<evidence type="ECO:0000313" key="11">
    <source>
        <dbReference type="EMBL" id="EDV26927.1"/>
    </source>
</evidence>
<feature type="transmembrane region" description="Helical" evidence="9">
    <location>
        <begin position="352"/>
        <end position="380"/>
    </location>
</feature>
<evidence type="ECO:0000313" key="12">
    <source>
        <dbReference type="Proteomes" id="UP000009022"/>
    </source>
</evidence>
<feature type="transmembrane region" description="Helical" evidence="9">
    <location>
        <begin position="196"/>
        <end position="217"/>
    </location>
</feature>
<dbReference type="HOGENOM" id="CLU_000445_33_1_1"/>
<dbReference type="PRINTS" id="PR00342">
    <property type="entry name" value="RHESUSRHD"/>
</dbReference>
<protein>
    <recommendedName>
        <fullName evidence="9">Ammonium transporter</fullName>
    </recommendedName>
</protein>
<dbReference type="KEGG" id="tad:TRIADDRAFT_1344"/>
<sequence length="405" mass="44022">DDAGWLLASGFIIFTMQSGFGMLESGLVSKKNEVNIMVKNTVDVIFGGISFWMFGYAIAFGIDTVPGRNNPFTGIGNFFVDGHVNSSGWLYTNFFFQLSFSTTSTTIVSGAMAERTKLDSYCVFSFFNTLVYAFPAHWIWDSKGWLRQMGVVDAAGGCAVHIVGGFTGLIATLILRPRIGRFSSNYQPEMSSPTNAIVGMFMLWWGWLGFNCGSSFGVTGHLWKFSARAAVTTMMSSIGGGLYAIIFSYIAFKKKIKINHMINGILGALVAITPCCMVVDAWASIVIGIIAAACSCHGATLLARIRIDDPVDCVATHGFCGMWGMLAAGLFAQKELTDQFSIYDGLFYGGGMHLFGIQMLAVVCVTIWTLVTSFIVLLLIKVSMGIRLTEEEEHLGADAVEHAFD</sequence>
<evidence type="ECO:0000256" key="1">
    <source>
        <dbReference type="ARBA" id="ARBA00004141"/>
    </source>
</evidence>
<reference evidence="11 12" key="1">
    <citation type="journal article" date="2008" name="Nature">
        <title>The Trichoplax genome and the nature of placozoans.</title>
        <authorList>
            <person name="Srivastava M."/>
            <person name="Begovic E."/>
            <person name="Chapman J."/>
            <person name="Putnam N.H."/>
            <person name="Hellsten U."/>
            <person name="Kawashima T."/>
            <person name="Kuo A."/>
            <person name="Mitros T."/>
            <person name="Salamov A."/>
            <person name="Carpenter M.L."/>
            <person name="Signorovitch A.Y."/>
            <person name="Moreno M.A."/>
            <person name="Kamm K."/>
            <person name="Grimwood J."/>
            <person name="Schmutz J."/>
            <person name="Shapiro H."/>
            <person name="Grigoriev I.V."/>
            <person name="Buss L.W."/>
            <person name="Schierwater B."/>
            <person name="Dellaporta S.L."/>
            <person name="Rokhsar D.S."/>
        </authorList>
    </citation>
    <scope>NUCLEOTIDE SEQUENCE [LARGE SCALE GENOMIC DNA]</scope>
    <source>
        <strain evidence="11 12">Grell-BS-1999</strain>
    </source>
</reference>
<proteinExistence type="inferred from homology"/>
<feature type="transmembrane region" description="Helical" evidence="9">
    <location>
        <begin position="264"/>
        <end position="283"/>
    </location>
</feature>
<feature type="domain" description="Ammonium transporter AmtB-like" evidence="10">
    <location>
        <begin position="5"/>
        <end position="403"/>
    </location>
</feature>
<keyword evidence="6 9" id="KW-1133">Transmembrane helix</keyword>
<dbReference type="AlphaFoldDB" id="B3RRT6"/>
<dbReference type="CTD" id="6752136"/>
<keyword evidence="7 9" id="KW-0472">Membrane</keyword>
<dbReference type="Proteomes" id="UP000009022">
    <property type="component" value="Unassembled WGS sequence"/>
</dbReference>
<dbReference type="Pfam" id="PF00909">
    <property type="entry name" value="Ammonium_transp"/>
    <property type="match status" value="1"/>
</dbReference>
<evidence type="ECO:0000256" key="6">
    <source>
        <dbReference type="ARBA" id="ARBA00022989"/>
    </source>
</evidence>
<keyword evidence="5 9" id="KW-0812">Transmembrane</keyword>
<evidence type="ECO:0000256" key="7">
    <source>
        <dbReference type="ARBA" id="ARBA00023136"/>
    </source>
</evidence>
<dbReference type="PANTHER" id="PTHR11730">
    <property type="entry name" value="AMMONIUM TRANSPORTER"/>
    <property type="match status" value="1"/>
</dbReference>
<dbReference type="PhylomeDB" id="B3RRT6"/>
<dbReference type="InterPro" id="IPR024041">
    <property type="entry name" value="NH4_transpt_AmtB-like_dom"/>
</dbReference>
<dbReference type="GO" id="GO:0097272">
    <property type="term" value="P:ammonium homeostasis"/>
    <property type="evidence" value="ECO:0000318"/>
    <property type="project" value="GO_Central"/>
</dbReference>
<feature type="transmembrane region" description="Helical" evidence="9">
    <location>
        <begin position="44"/>
        <end position="62"/>
    </location>
</feature>
<accession>B3RRT6</accession>
<dbReference type="OMA" id="GHIATRY"/>
<dbReference type="SUPFAM" id="SSF111352">
    <property type="entry name" value="Ammonium transporter"/>
    <property type="match status" value="1"/>
</dbReference>
<feature type="transmembrane region" description="Helical" evidence="9">
    <location>
        <begin position="120"/>
        <end position="140"/>
    </location>
</feature>
<evidence type="ECO:0000256" key="2">
    <source>
        <dbReference type="ARBA" id="ARBA00005887"/>
    </source>
</evidence>
<dbReference type="NCBIfam" id="TIGR00836">
    <property type="entry name" value="amt"/>
    <property type="match status" value="1"/>
</dbReference>
<feature type="transmembrane region" description="Helical" evidence="9">
    <location>
        <begin position="94"/>
        <end position="113"/>
    </location>
</feature>
<feature type="transmembrane region" description="Helical" evidence="9">
    <location>
        <begin position="314"/>
        <end position="332"/>
    </location>
</feature>
<evidence type="ECO:0000256" key="9">
    <source>
        <dbReference type="RuleBase" id="RU362002"/>
    </source>
</evidence>
<feature type="non-terminal residue" evidence="11">
    <location>
        <position position="405"/>
    </location>
</feature>
<dbReference type="InterPro" id="IPR001905">
    <property type="entry name" value="Ammonium_transpt"/>
</dbReference>
<feature type="transmembrane region" description="Helical" evidence="9">
    <location>
        <begin position="152"/>
        <end position="175"/>
    </location>
</feature>
<gene>
    <name evidence="11" type="ORF">TRIADDRAFT_1344</name>
</gene>
<evidence type="ECO:0000256" key="5">
    <source>
        <dbReference type="ARBA" id="ARBA00022692"/>
    </source>
</evidence>
<dbReference type="GeneID" id="6752136"/>
<feature type="transmembrane region" description="Helical" evidence="9">
    <location>
        <begin position="229"/>
        <end position="252"/>
    </location>
</feature>
<dbReference type="STRING" id="10228.B3RRT6"/>
<comment type="subcellular location">
    <subcellularLocation>
        <location evidence="9">Cell membrane</location>
        <topology evidence="9">Multi-pass membrane protein</topology>
    </subcellularLocation>
    <subcellularLocation>
        <location evidence="1">Membrane</location>
        <topology evidence="1">Multi-pass membrane protein</topology>
    </subcellularLocation>
</comment>
<dbReference type="GO" id="GO:0008519">
    <property type="term" value="F:ammonium channel activity"/>
    <property type="evidence" value="ECO:0000318"/>
    <property type="project" value="GO_Central"/>
</dbReference>
<feature type="transmembrane region" description="Helical" evidence="9">
    <location>
        <begin position="289"/>
        <end position="307"/>
    </location>
</feature>
<evidence type="ECO:0000256" key="3">
    <source>
        <dbReference type="ARBA" id="ARBA00011036"/>
    </source>
</evidence>
<organism evidence="11 12">
    <name type="scientific">Trichoplax adhaerens</name>
    <name type="common">Trichoplax reptans</name>
    <dbReference type="NCBI Taxonomy" id="10228"/>
    <lineage>
        <taxon>Eukaryota</taxon>
        <taxon>Metazoa</taxon>
        <taxon>Placozoa</taxon>
        <taxon>Uniplacotomia</taxon>
        <taxon>Trichoplacea</taxon>
        <taxon>Trichoplacidae</taxon>
        <taxon>Trichoplax</taxon>
    </lineage>
</organism>
<dbReference type="OrthoDB" id="534912at2759"/>
<feature type="transmembrane region" description="Helical" evidence="9">
    <location>
        <begin position="6"/>
        <end position="23"/>
    </location>
</feature>
<dbReference type="eggNOG" id="KOG0682">
    <property type="taxonomic scope" value="Eukaryota"/>
</dbReference>
<dbReference type="RefSeq" id="XP_002110923.1">
    <property type="nucleotide sequence ID" value="XM_002110887.1"/>
</dbReference>
<keyword evidence="12" id="KW-1185">Reference proteome</keyword>
<dbReference type="EMBL" id="DS985243">
    <property type="protein sequence ID" value="EDV26927.1"/>
    <property type="molecule type" value="Genomic_DNA"/>
</dbReference>
<dbReference type="InterPro" id="IPR029020">
    <property type="entry name" value="Ammonium/urea_transptr"/>
</dbReference>
<dbReference type="PANTHER" id="PTHR11730:SF58">
    <property type="entry name" value="AMMONIUM TRANSPORTER"/>
    <property type="match status" value="1"/>
</dbReference>
<feature type="non-terminal residue" evidence="11">
    <location>
        <position position="1"/>
    </location>
</feature>
<evidence type="ECO:0000259" key="10">
    <source>
        <dbReference type="Pfam" id="PF00909"/>
    </source>
</evidence>
<evidence type="ECO:0000256" key="8">
    <source>
        <dbReference type="ARBA" id="ARBA00023177"/>
    </source>
</evidence>
<dbReference type="InParanoid" id="B3RRT6"/>
<comment type="similarity">
    <text evidence="3">Belongs to the ammonium transporter (TC 2.A.49) family. Rh subfamily.</text>
</comment>